<evidence type="ECO:0000256" key="1">
    <source>
        <dbReference type="ARBA" id="ARBA00004651"/>
    </source>
</evidence>
<evidence type="ECO:0000256" key="3">
    <source>
        <dbReference type="ARBA" id="ARBA00022448"/>
    </source>
</evidence>
<dbReference type="InterPro" id="IPR011701">
    <property type="entry name" value="MFS"/>
</dbReference>
<keyword evidence="6 8" id="KW-1133">Transmembrane helix</keyword>
<evidence type="ECO:0000256" key="4">
    <source>
        <dbReference type="ARBA" id="ARBA00022475"/>
    </source>
</evidence>
<feature type="transmembrane region" description="Helical" evidence="8">
    <location>
        <begin position="88"/>
        <end position="108"/>
    </location>
</feature>
<dbReference type="STRING" id="223900.GCA_000821045_00238"/>
<dbReference type="InterPro" id="IPR020846">
    <property type="entry name" value="MFS_dom"/>
</dbReference>
<feature type="transmembrane region" description="Helical" evidence="8">
    <location>
        <begin position="345"/>
        <end position="365"/>
    </location>
</feature>
<feature type="transmembrane region" description="Helical" evidence="8">
    <location>
        <begin position="209"/>
        <end position="229"/>
    </location>
</feature>
<dbReference type="SUPFAM" id="SSF103473">
    <property type="entry name" value="MFS general substrate transporter"/>
    <property type="match status" value="1"/>
</dbReference>
<evidence type="ECO:0000256" key="2">
    <source>
        <dbReference type="ARBA" id="ARBA00008537"/>
    </source>
</evidence>
<evidence type="ECO:0000259" key="9">
    <source>
        <dbReference type="PROSITE" id="PS50850"/>
    </source>
</evidence>
<dbReference type="Proteomes" id="UP000186806">
    <property type="component" value="Unassembled WGS sequence"/>
</dbReference>
<proteinExistence type="inferred from homology"/>
<dbReference type="PANTHER" id="PTHR42718">
    <property type="entry name" value="MAJOR FACILITATOR SUPERFAMILY MULTIDRUG TRANSPORTER MFSC"/>
    <property type="match status" value="1"/>
</dbReference>
<protein>
    <submittedName>
        <fullName evidence="10">MFS transporter</fullName>
    </submittedName>
</protein>
<dbReference type="GO" id="GO:0005886">
    <property type="term" value="C:plasma membrane"/>
    <property type="evidence" value="ECO:0007669"/>
    <property type="project" value="UniProtKB-SubCell"/>
</dbReference>
<dbReference type="Gene3D" id="1.20.1720.10">
    <property type="entry name" value="Multidrug resistance protein D"/>
    <property type="match status" value="1"/>
</dbReference>
<sequence>MAEATATDSSGPQEAPSRRTQLAFVAAVFGMFMAILDIQIVASSLNEIQAGVSASADEISWVQTSYLIAEIIMIPLSGMLTRILSTRVALVTSCLGFTLASLGCAMANSIESLIVLRAIQGFMGGAMIPIAYAISFSVFPRRMMGTVQGVMGLVATLAPSIGPTVGGYITEFASWHWLFLANLVPGVLVSLAVWRLLDIDRPDHRALRHLDLIGLALLALFLGTLEFSLEEGPGDDWFASRTILIAAIVCALTSVGFFWRALRHRHPIVDLRAFVNLNFAVGAWLGFVVGIGLYGLVYLLPLFLGNVRGYSALQIGEVMIVTGVAMFLTAPLVGRASDKVDLRALLLLGMLLTGIGTVMNANLTAESGFDTFFWPQVVRGVGLVMCLIPTSRIAFGTLPPSEVGNASGLFNVMRNLGGAVGLALLDTIRDWREDYHWNQLIPAIDQGREVVNATQAQYQQLLASTGDPQTASVEMMARTLLEQSMVMAYNDIFLWLGALYLLVAPLILLLKKPQHA</sequence>
<dbReference type="PANTHER" id="PTHR42718:SF9">
    <property type="entry name" value="MAJOR FACILITATOR SUPERFAMILY MULTIDRUG TRANSPORTER MFSC"/>
    <property type="match status" value="1"/>
</dbReference>
<keyword evidence="3" id="KW-0813">Transport</keyword>
<evidence type="ECO:0000256" key="6">
    <source>
        <dbReference type="ARBA" id="ARBA00022989"/>
    </source>
</evidence>
<organism evidence="10 11">
    <name type="scientific">Chromohalobacter japonicus</name>
    <dbReference type="NCBI Taxonomy" id="223900"/>
    <lineage>
        <taxon>Bacteria</taxon>
        <taxon>Pseudomonadati</taxon>
        <taxon>Pseudomonadota</taxon>
        <taxon>Gammaproteobacteria</taxon>
        <taxon>Oceanospirillales</taxon>
        <taxon>Halomonadaceae</taxon>
        <taxon>Chromohalobacter</taxon>
    </lineage>
</organism>
<name>A0A1Q8TGT3_9GAMM</name>
<keyword evidence="5 8" id="KW-0812">Transmembrane</keyword>
<evidence type="ECO:0000313" key="11">
    <source>
        <dbReference type="Proteomes" id="UP000186806"/>
    </source>
</evidence>
<dbReference type="Gene3D" id="1.20.1250.20">
    <property type="entry name" value="MFS general substrate transporter like domains"/>
    <property type="match status" value="1"/>
</dbReference>
<evidence type="ECO:0000256" key="8">
    <source>
        <dbReference type="SAM" id="Phobius"/>
    </source>
</evidence>
<feature type="transmembrane region" description="Helical" evidence="8">
    <location>
        <begin position="274"/>
        <end position="300"/>
    </location>
</feature>
<feature type="transmembrane region" description="Helical" evidence="8">
    <location>
        <begin position="114"/>
        <end position="138"/>
    </location>
</feature>
<dbReference type="AlphaFoldDB" id="A0A1Q8TGT3"/>
<dbReference type="Pfam" id="PF07690">
    <property type="entry name" value="MFS_1"/>
    <property type="match status" value="1"/>
</dbReference>
<reference evidence="10 11" key="1">
    <citation type="submission" date="2016-12" db="EMBL/GenBank/DDBJ databases">
        <title>Draft genome sequences of strains Salinicola socius SMB35, Salinicola sp. MH3R3-1 and Chromohalobacter sp. SMB17 from the Verkhnekamsk potash mining region of Russia.</title>
        <authorList>
            <person name="Mavrodi D.V."/>
            <person name="Olsson B.E."/>
            <person name="Korsakova E.S."/>
            <person name="Pyankova A."/>
            <person name="Mavrodi O.V."/>
            <person name="Plotnikova E.G."/>
        </authorList>
    </citation>
    <scope>NUCLEOTIDE SEQUENCE [LARGE SCALE GENOMIC DNA]</scope>
    <source>
        <strain evidence="10 11">SMB17</strain>
    </source>
</reference>
<comment type="similarity">
    <text evidence="2">Belongs to the major facilitator superfamily. EmrB family.</text>
</comment>
<gene>
    <name evidence="10" type="ORF">BTW10_02175</name>
</gene>
<comment type="caution">
    <text evidence="10">The sequence shown here is derived from an EMBL/GenBank/DDBJ whole genome shotgun (WGS) entry which is preliminary data.</text>
</comment>
<dbReference type="NCBIfam" id="TIGR00711">
    <property type="entry name" value="efflux_EmrB"/>
    <property type="match status" value="1"/>
</dbReference>
<keyword evidence="4" id="KW-1003">Cell membrane</keyword>
<feature type="domain" description="Major facilitator superfamily (MFS) profile" evidence="9">
    <location>
        <begin position="23"/>
        <end position="515"/>
    </location>
</feature>
<dbReference type="GO" id="GO:0022857">
    <property type="term" value="F:transmembrane transporter activity"/>
    <property type="evidence" value="ECO:0007669"/>
    <property type="project" value="InterPro"/>
</dbReference>
<feature type="transmembrane region" description="Helical" evidence="8">
    <location>
        <begin position="22"/>
        <end position="41"/>
    </location>
</feature>
<evidence type="ECO:0000313" key="10">
    <source>
        <dbReference type="EMBL" id="OLO12856.1"/>
    </source>
</evidence>
<dbReference type="InterPro" id="IPR004638">
    <property type="entry name" value="EmrB-like"/>
</dbReference>
<feature type="transmembrane region" description="Helical" evidence="8">
    <location>
        <begin position="150"/>
        <end position="169"/>
    </location>
</feature>
<comment type="subcellular location">
    <subcellularLocation>
        <location evidence="1">Cell membrane</location>
        <topology evidence="1">Multi-pass membrane protein</topology>
    </subcellularLocation>
</comment>
<feature type="transmembrane region" description="Helical" evidence="8">
    <location>
        <begin position="241"/>
        <end position="262"/>
    </location>
</feature>
<evidence type="ECO:0000256" key="5">
    <source>
        <dbReference type="ARBA" id="ARBA00022692"/>
    </source>
</evidence>
<feature type="transmembrane region" description="Helical" evidence="8">
    <location>
        <begin position="61"/>
        <end position="81"/>
    </location>
</feature>
<accession>A0A1Q8TGT3</accession>
<feature type="transmembrane region" description="Helical" evidence="8">
    <location>
        <begin position="312"/>
        <end position="333"/>
    </location>
</feature>
<dbReference type="RefSeq" id="WP_075367969.1">
    <property type="nucleotide sequence ID" value="NZ_JAKGAJ010000002.1"/>
</dbReference>
<dbReference type="CDD" id="cd17503">
    <property type="entry name" value="MFS_LmrB_MDR_like"/>
    <property type="match status" value="1"/>
</dbReference>
<dbReference type="EMBL" id="MSDQ01000005">
    <property type="protein sequence ID" value="OLO12856.1"/>
    <property type="molecule type" value="Genomic_DNA"/>
</dbReference>
<feature type="transmembrane region" description="Helical" evidence="8">
    <location>
        <begin position="175"/>
        <end position="197"/>
    </location>
</feature>
<feature type="transmembrane region" description="Helical" evidence="8">
    <location>
        <begin position="492"/>
        <end position="510"/>
    </location>
</feature>
<dbReference type="PROSITE" id="PS50850">
    <property type="entry name" value="MFS"/>
    <property type="match status" value="1"/>
</dbReference>
<keyword evidence="7 8" id="KW-0472">Membrane</keyword>
<dbReference type="InterPro" id="IPR036259">
    <property type="entry name" value="MFS_trans_sf"/>
</dbReference>
<keyword evidence="11" id="KW-1185">Reference proteome</keyword>
<evidence type="ECO:0000256" key="7">
    <source>
        <dbReference type="ARBA" id="ARBA00023136"/>
    </source>
</evidence>